<comment type="caution">
    <text evidence="1">The sequence shown here is derived from an EMBL/GenBank/DDBJ whole genome shotgun (WGS) entry which is preliminary data.</text>
</comment>
<name>A0ABW1T150_9ACTN</name>
<accession>A0ABW1T150</accession>
<dbReference type="Proteomes" id="UP001596138">
    <property type="component" value="Unassembled WGS sequence"/>
</dbReference>
<dbReference type="RefSeq" id="WP_386765787.1">
    <property type="nucleotide sequence ID" value="NZ_JBHSTI010000008.1"/>
</dbReference>
<sequence length="232" mass="23078">MITGAAFVPSAPMLVPVVAQGAAADLDDIRAASLDAVRRALAAPAQRVVIVGAGTATRTHSAGTASFRGFGVPYDVPLDPAAPGGDPLPLALSVGAWLLAQVGWPGERLALEVAATADDDELDDAGIALAQGGIATALLVVADGSAARSERAPAHLHPGAEAFDASVAAALSIGDPGLLAAIDRAVAREVAAAGRPAWRTAATALHGLRWDAALLADTAPLGVGYVAAAWTR</sequence>
<protein>
    <recommendedName>
        <fullName evidence="3">Beta-ketoacyl synthase N-terminal domain-containing protein</fullName>
    </recommendedName>
</protein>
<evidence type="ECO:0000313" key="2">
    <source>
        <dbReference type="Proteomes" id="UP001596138"/>
    </source>
</evidence>
<gene>
    <name evidence="1" type="ORF">ACFQGU_08860</name>
</gene>
<dbReference type="Gene3D" id="3.40.830.10">
    <property type="entry name" value="LigB-like"/>
    <property type="match status" value="1"/>
</dbReference>
<keyword evidence="2" id="KW-1185">Reference proteome</keyword>
<evidence type="ECO:0008006" key="3">
    <source>
        <dbReference type="Google" id="ProtNLM"/>
    </source>
</evidence>
<proteinExistence type="predicted"/>
<evidence type="ECO:0000313" key="1">
    <source>
        <dbReference type="EMBL" id="MFC6237987.1"/>
    </source>
</evidence>
<organism evidence="1 2">
    <name type="scientific">Longivirga aurantiaca</name>
    <dbReference type="NCBI Taxonomy" id="1837743"/>
    <lineage>
        <taxon>Bacteria</taxon>
        <taxon>Bacillati</taxon>
        <taxon>Actinomycetota</taxon>
        <taxon>Actinomycetes</taxon>
        <taxon>Sporichthyales</taxon>
        <taxon>Sporichthyaceae</taxon>
        <taxon>Longivirga</taxon>
    </lineage>
</organism>
<dbReference type="EMBL" id="JBHSTI010000008">
    <property type="protein sequence ID" value="MFC6237987.1"/>
    <property type="molecule type" value="Genomic_DNA"/>
</dbReference>
<reference evidence="2" key="1">
    <citation type="journal article" date="2019" name="Int. J. Syst. Evol. Microbiol.">
        <title>The Global Catalogue of Microorganisms (GCM) 10K type strain sequencing project: providing services to taxonomists for standard genome sequencing and annotation.</title>
        <authorList>
            <consortium name="The Broad Institute Genomics Platform"/>
            <consortium name="The Broad Institute Genome Sequencing Center for Infectious Disease"/>
            <person name="Wu L."/>
            <person name="Ma J."/>
        </authorList>
    </citation>
    <scope>NUCLEOTIDE SEQUENCE [LARGE SCALE GENOMIC DNA]</scope>
    <source>
        <strain evidence="2">CGMCC 4.7317</strain>
    </source>
</reference>